<protein>
    <recommendedName>
        <fullName evidence="5">DUF4179 domain-containing protein</fullName>
    </recommendedName>
</protein>
<evidence type="ECO:0000313" key="4">
    <source>
        <dbReference type="Proteomes" id="UP001165381"/>
    </source>
</evidence>
<name>A0ABT0Q9E0_9FLAO</name>
<evidence type="ECO:0008006" key="5">
    <source>
        <dbReference type="Google" id="ProtNLM"/>
    </source>
</evidence>
<dbReference type="Proteomes" id="UP001165381">
    <property type="component" value="Unassembled WGS sequence"/>
</dbReference>
<keyword evidence="2" id="KW-0472">Membrane</keyword>
<reference evidence="3" key="1">
    <citation type="submission" date="2022-05" db="EMBL/GenBank/DDBJ databases">
        <authorList>
            <person name="Park J.-S."/>
        </authorList>
    </citation>
    <scope>NUCLEOTIDE SEQUENCE</scope>
    <source>
        <strain evidence="3">2012CJ34-3</strain>
    </source>
</reference>
<keyword evidence="1" id="KW-0175">Coiled coil</keyword>
<evidence type="ECO:0000256" key="2">
    <source>
        <dbReference type="SAM" id="Phobius"/>
    </source>
</evidence>
<keyword evidence="2" id="KW-0812">Transmembrane</keyword>
<proteinExistence type="predicted"/>
<organism evidence="3 4">
    <name type="scientific">Jejuia spongiicola</name>
    <dbReference type="NCBI Taxonomy" id="2942207"/>
    <lineage>
        <taxon>Bacteria</taxon>
        <taxon>Pseudomonadati</taxon>
        <taxon>Bacteroidota</taxon>
        <taxon>Flavobacteriia</taxon>
        <taxon>Flavobacteriales</taxon>
        <taxon>Flavobacteriaceae</taxon>
        <taxon>Jejuia</taxon>
    </lineage>
</organism>
<dbReference type="RefSeq" id="WP_249971728.1">
    <property type="nucleotide sequence ID" value="NZ_JAMFLZ010000001.1"/>
</dbReference>
<evidence type="ECO:0000256" key="1">
    <source>
        <dbReference type="SAM" id="Coils"/>
    </source>
</evidence>
<feature type="transmembrane region" description="Helical" evidence="2">
    <location>
        <begin position="45"/>
        <end position="63"/>
    </location>
</feature>
<evidence type="ECO:0000313" key="3">
    <source>
        <dbReference type="EMBL" id="MCL6293592.1"/>
    </source>
</evidence>
<keyword evidence="4" id="KW-1185">Reference proteome</keyword>
<keyword evidence="2" id="KW-1133">Transmembrane helix</keyword>
<dbReference type="EMBL" id="JAMFLZ010000001">
    <property type="protein sequence ID" value="MCL6293592.1"/>
    <property type="molecule type" value="Genomic_DNA"/>
</dbReference>
<gene>
    <name evidence="3" type="ORF">M3P09_01225</name>
</gene>
<feature type="coiled-coil region" evidence="1">
    <location>
        <begin position="103"/>
        <end position="137"/>
    </location>
</feature>
<sequence>MKHDIRTLFKGDSFPKKELPDSHRSEFLEKLQSSKKEKKHINISILYKYVALFIVLLSIGIIVTNPFSKENSLADTALEIQLKGIEKTYLENIDKEWQSFIVLTKDKKLIKRYENKLSELNDDYQEISNQYKIDKNNMIVIEALIENLKTRLQLLKDIQQHINLLNKEHENITI</sequence>
<accession>A0ABT0Q9E0</accession>
<comment type="caution">
    <text evidence="3">The sequence shown here is derived from an EMBL/GenBank/DDBJ whole genome shotgun (WGS) entry which is preliminary data.</text>
</comment>